<sequence>MAPRPWHPLAFARPSPTLHTTYAPIASDATTLPPTLRPRPFYATPPPPRRLHAHPCPTRLRPAPRSTSPPCLSPPWIPSLHLSTLPPYPSAPPTAHLVHKADTTQTLRSSIPSPSRRIPSPVYSINLTLPPPRSVPPSDDLIPWSSPWSPTR</sequence>
<evidence type="ECO:0000313" key="2">
    <source>
        <dbReference type="EMBL" id="KAJ7347411.1"/>
    </source>
</evidence>
<feature type="region of interest" description="Disordered" evidence="1">
    <location>
        <begin position="1"/>
        <end position="68"/>
    </location>
</feature>
<comment type="caution">
    <text evidence="2">The sequence shown here is derived from an EMBL/GenBank/DDBJ whole genome shotgun (WGS) entry which is preliminary data.</text>
</comment>
<feature type="compositionally biased region" description="Low complexity" evidence="1">
    <location>
        <begin position="108"/>
        <end position="121"/>
    </location>
</feature>
<evidence type="ECO:0000256" key="1">
    <source>
        <dbReference type="SAM" id="MobiDB-lite"/>
    </source>
</evidence>
<organism evidence="2 3">
    <name type="scientific">Mycena albidolilacea</name>
    <dbReference type="NCBI Taxonomy" id="1033008"/>
    <lineage>
        <taxon>Eukaryota</taxon>
        <taxon>Fungi</taxon>
        <taxon>Dikarya</taxon>
        <taxon>Basidiomycota</taxon>
        <taxon>Agaricomycotina</taxon>
        <taxon>Agaricomycetes</taxon>
        <taxon>Agaricomycetidae</taxon>
        <taxon>Agaricales</taxon>
        <taxon>Marasmiineae</taxon>
        <taxon>Mycenaceae</taxon>
        <taxon>Mycena</taxon>
    </lineage>
</organism>
<dbReference type="EMBL" id="JARIHO010000019">
    <property type="protein sequence ID" value="KAJ7347411.1"/>
    <property type="molecule type" value="Genomic_DNA"/>
</dbReference>
<keyword evidence="3" id="KW-1185">Reference proteome</keyword>
<feature type="compositionally biased region" description="Low complexity" evidence="1">
    <location>
        <begin position="30"/>
        <end position="42"/>
    </location>
</feature>
<reference evidence="2" key="1">
    <citation type="submission" date="2023-03" db="EMBL/GenBank/DDBJ databases">
        <title>Massive genome expansion in bonnet fungi (Mycena s.s.) driven by repeated elements and novel gene families across ecological guilds.</title>
        <authorList>
            <consortium name="Lawrence Berkeley National Laboratory"/>
            <person name="Harder C.B."/>
            <person name="Miyauchi S."/>
            <person name="Viragh M."/>
            <person name="Kuo A."/>
            <person name="Thoen E."/>
            <person name="Andreopoulos B."/>
            <person name="Lu D."/>
            <person name="Skrede I."/>
            <person name="Drula E."/>
            <person name="Henrissat B."/>
            <person name="Morin E."/>
            <person name="Kohler A."/>
            <person name="Barry K."/>
            <person name="LaButti K."/>
            <person name="Morin E."/>
            <person name="Salamov A."/>
            <person name="Lipzen A."/>
            <person name="Mereny Z."/>
            <person name="Hegedus B."/>
            <person name="Baldrian P."/>
            <person name="Stursova M."/>
            <person name="Weitz H."/>
            <person name="Taylor A."/>
            <person name="Grigoriev I.V."/>
            <person name="Nagy L.G."/>
            <person name="Martin F."/>
            <person name="Kauserud H."/>
        </authorList>
    </citation>
    <scope>NUCLEOTIDE SEQUENCE</scope>
    <source>
        <strain evidence="2">CBHHK002</strain>
    </source>
</reference>
<feature type="region of interest" description="Disordered" evidence="1">
    <location>
        <begin position="87"/>
        <end position="152"/>
    </location>
</feature>
<evidence type="ECO:0000313" key="3">
    <source>
        <dbReference type="Proteomes" id="UP001218218"/>
    </source>
</evidence>
<dbReference type="Proteomes" id="UP001218218">
    <property type="component" value="Unassembled WGS sequence"/>
</dbReference>
<accession>A0AAD7ES53</accession>
<proteinExistence type="predicted"/>
<protein>
    <submittedName>
        <fullName evidence="2">Uncharacterized protein</fullName>
    </submittedName>
</protein>
<name>A0AAD7ES53_9AGAR</name>
<dbReference type="AlphaFoldDB" id="A0AAD7ES53"/>
<gene>
    <name evidence="2" type="ORF">DFH08DRAFT_960744</name>
</gene>